<accession>A0A9J6D6S2</accession>
<keyword evidence="4" id="KW-1185">Reference proteome</keyword>
<feature type="region of interest" description="Disordered" evidence="1">
    <location>
        <begin position="404"/>
        <end position="437"/>
    </location>
</feature>
<keyword evidence="2" id="KW-0732">Signal</keyword>
<gene>
    <name evidence="3" type="ORF">HPB51_019347</name>
</gene>
<feature type="region of interest" description="Disordered" evidence="1">
    <location>
        <begin position="135"/>
        <end position="154"/>
    </location>
</feature>
<feature type="compositionally biased region" description="Basic and acidic residues" evidence="1">
    <location>
        <begin position="413"/>
        <end position="422"/>
    </location>
</feature>
<dbReference type="EMBL" id="JABSTU010000011">
    <property type="protein sequence ID" value="KAH8009788.1"/>
    <property type="molecule type" value="Genomic_DNA"/>
</dbReference>
<feature type="compositionally biased region" description="Polar residues" evidence="1">
    <location>
        <begin position="271"/>
        <end position="281"/>
    </location>
</feature>
<evidence type="ECO:0000313" key="3">
    <source>
        <dbReference type="EMBL" id="KAH8009788.1"/>
    </source>
</evidence>
<evidence type="ECO:0000256" key="1">
    <source>
        <dbReference type="SAM" id="MobiDB-lite"/>
    </source>
</evidence>
<feature type="chain" id="PRO_5039930035" evidence="2">
    <location>
        <begin position="29"/>
        <end position="510"/>
    </location>
</feature>
<name>A0A9J6D6S2_RHIMP</name>
<reference evidence="3" key="1">
    <citation type="journal article" date="2020" name="Cell">
        <title>Large-Scale Comparative Analyses of Tick Genomes Elucidate Their Genetic Diversity and Vector Capacities.</title>
        <authorList>
            <consortium name="Tick Genome and Microbiome Consortium (TIGMIC)"/>
            <person name="Jia N."/>
            <person name="Wang J."/>
            <person name="Shi W."/>
            <person name="Du L."/>
            <person name="Sun Y."/>
            <person name="Zhan W."/>
            <person name="Jiang J.F."/>
            <person name="Wang Q."/>
            <person name="Zhang B."/>
            <person name="Ji P."/>
            <person name="Bell-Sakyi L."/>
            <person name="Cui X.M."/>
            <person name="Yuan T.T."/>
            <person name="Jiang B.G."/>
            <person name="Yang W.F."/>
            <person name="Lam T.T."/>
            <person name="Chang Q.C."/>
            <person name="Ding S.J."/>
            <person name="Wang X.J."/>
            <person name="Zhu J.G."/>
            <person name="Ruan X.D."/>
            <person name="Zhao L."/>
            <person name="Wei J.T."/>
            <person name="Ye R.Z."/>
            <person name="Que T.C."/>
            <person name="Du C.H."/>
            <person name="Zhou Y.H."/>
            <person name="Cheng J.X."/>
            <person name="Dai P.F."/>
            <person name="Guo W.B."/>
            <person name="Han X.H."/>
            <person name="Huang E.J."/>
            <person name="Li L.F."/>
            <person name="Wei W."/>
            <person name="Gao Y.C."/>
            <person name="Liu J.Z."/>
            <person name="Shao H.Z."/>
            <person name="Wang X."/>
            <person name="Wang C.C."/>
            <person name="Yang T.C."/>
            <person name="Huo Q.B."/>
            <person name="Li W."/>
            <person name="Chen H.Y."/>
            <person name="Chen S.E."/>
            <person name="Zhou L.G."/>
            <person name="Ni X.B."/>
            <person name="Tian J.H."/>
            <person name="Sheng Y."/>
            <person name="Liu T."/>
            <person name="Pan Y.S."/>
            <person name="Xia L.Y."/>
            <person name="Li J."/>
            <person name="Zhao F."/>
            <person name="Cao W.C."/>
        </authorList>
    </citation>
    <scope>NUCLEOTIDE SEQUENCE</scope>
    <source>
        <strain evidence="3">Rmic-2018</strain>
    </source>
</reference>
<dbReference type="AlphaFoldDB" id="A0A9J6D6S2"/>
<feature type="region of interest" description="Disordered" evidence="1">
    <location>
        <begin position="253"/>
        <end position="327"/>
    </location>
</feature>
<proteinExistence type="predicted"/>
<comment type="caution">
    <text evidence="3">The sequence shown here is derived from an EMBL/GenBank/DDBJ whole genome shotgun (WGS) entry which is preliminary data.</text>
</comment>
<feature type="region of interest" description="Disordered" evidence="1">
    <location>
        <begin position="368"/>
        <end position="387"/>
    </location>
</feature>
<reference evidence="3" key="2">
    <citation type="submission" date="2021-09" db="EMBL/GenBank/DDBJ databases">
        <authorList>
            <person name="Jia N."/>
            <person name="Wang J."/>
            <person name="Shi W."/>
            <person name="Du L."/>
            <person name="Sun Y."/>
            <person name="Zhan W."/>
            <person name="Jiang J."/>
            <person name="Wang Q."/>
            <person name="Zhang B."/>
            <person name="Ji P."/>
            <person name="Sakyi L.B."/>
            <person name="Cui X."/>
            <person name="Yuan T."/>
            <person name="Jiang B."/>
            <person name="Yang W."/>
            <person name="Lam T.T.-Y."/>
            <person name="Chang Q."/>
            <person name="Ding S."/>
            <person name="Wang X."/>
            <person name="Zhu J."/>
            <person name="Ruan X."/>
            <person name="Zhao L."/>
            <person name="Wei J."/>
            <person name="Que T."/>
            <person name="Du C."/>
            <person name="Cheng J."/>
            <person name="Dai P."/>
            <person name="Han X."/>
            <person name="Huang E."/>
            <person name="Gao Y."/>
            <person name="Liu J."/>
            <person name="Shao H."/>
            <person name="Ye R."/>
            <person name="Li L."/>
            <person name="Wei W."/>
            <person name="Wang X."/>
            <person name="Wang C."/>
            <person name="Huo Q."/>
            <person name="Li W."/>
            <person name="Guo W."/>
            <person name="Chen H."/>
            <person name="Chen S."/>
            <person name="Zhou L."/>
            <person name="Zhou L."/>
            <person name="Ni X."/>
            <person name="Tian J."/>
            <person name="Zhou Y."/>
            <person name="Sheng Y."/>
            <person name="Liu T."/>
            <person name="Pan Y."/>
            <person name="Xia L."/>
            <person name="Li J."/>
            <person name="Zhao F."/>
            <person name="Cao W."/>
        </authorList>
    </citation>
    <scope>NUCLEOTIDE SEQUENCE</scope>
    <source>
        <strain evidence="3">Rmic-2018</strain>
        <tissue evidence="3">Larvae</tissue>
    </source>
</reference>
<sequence length="510" mass="56153">MGAGGTRTVMVAVVEVSVLVFQVGSGRGLYSDESPCSQRLALCLAGFVPPDASESLERSPEPATPREGNDTVFLGLVPFKVKLADYVTTEDNIAIAGHLNNDVWDVKPHKSLNNDEIISAAFVRRMRHSTRNSGINYARAPKQPSVELPERKSVPRPQPLPNFARWLLRNLAAKLVAAPPHWRPTRYQRLIKPLGIVIAALAGGRGTKDTLVVQVCVSVWCGEGKNRVNDPYVSIGGAGCRWGDGGSRRLSAVRHSCSGAGRRGHRPFSDMPSSQKPTRQVPQLPEPSASAPPKSNRRASRRRESTTSAQPPVPKTPERSLATWAQQEGQKVPRYFVSDAPWKTQRRVRRDLPLDRVPWPFRWLHAGGGRESSRRRPTTHRGGGGVLRHVPRNRALQVPLQGCHARGANKGGRRGEGHREEDAGSSPAEPAARTRTWRPCADSEWERTPISRHYCQGCHRPQPPTDHLWTASPPWTSTQQLQSEAEASCCPLHDAFACMGDDRLPLQTGI</sequence>
<dbReference type="Proteomes" id="UP000821866">
    <property type="component" value="Chromosome 9"/>
</dbReference>
<organism evidence="3 4">
    <name type="scientific">Rhipicephalus microplus</name>
    <name type="common">Cattle tick</name>
    <name type="synonym">Boophilus microplus</name>
    <dbReference type="NCBI Taxonomy" id="6941"/>
    <lineage>
        <taxon>Eukaryota</taxon>
        <taxon>Metazoa</taxon>
        <taxon>Ecdysozoa</taxon>
        <taxon>Arthropoda</taxon>
        <taxon>Chelicerata</taxon>
        <taxon>Arachnida</taxon>
        <taxon>Acari</taxon>
        <taxon>Parasitiformes</taxon>
        <taxon>Ixodida</taxon>
        <taxon>Ixodoidea</taxon>
        <taxon>Ixodidae</taxon>
        <taxon>Rhipicephalinae</taxon>
        <taxon>Rhipicephalus</taxon>
        <taxon>Boophilus</taxon>
    </lineage>
</organism>
<protein>
    <submittedName>
        <fullName evidence="3">Uncharacterized protein</fullName>
    </submittedName>
</protein>
<evidence type="ECO:0000256" key="2">
    <source>
        <dbReference type="SAM" id="SignalP"/>
    </source>
</evidence>
<feature type="signal peptide" evidence="2">
    <location>
        <begin position="1"/>
        <end position="28"/>
    </location>
</feature>
<evidence type="ECO:0000313" key="4">
    <source>
        <dbReference type="Proteomes" id="UP000821866"/>
    </source>
</evidence>